<proteinExistence type="inferred from homology"/>
<dbReference type="Pfam" id="PF02543">
    <property type="entry name" value="Carbam_trans_N"/>
    <property type="match status" value="1"/>
</dbReference>
<feature type="domain" description="Carbamoyltransferase C-terminal" evidence="3">
    <location>
        <begin position="410"/>
        <end position="576"/>
    </location>
</feature>
<evidence type="ECO:0000313" key="4">
    <source>
        <dbReference type="EMBL" id="PJJ74689.1"/>
    </source>
</evidence>
<dbReference type="RefSeq" id="WP_100313391.1">
    <property type="nucleotide sequence ID" value="NZ_PGFG01000001.1"/>
</dbReference>
<dbReference type="SUPFAM" id="SSF53067">
    <property type="entry name" value="Actin-like ATPase domain"/>
    <property type="match status" value="1"/>
</dbReference>
<keyword evidence="5" id="KW-1185">Reference proteome</keyword>
<dbReference type="Gene3D" id="3.30.420.40">
    <property type="match status" value="2"/>
</dbReference>
<dbReference type="CDD" id="cd24098">
    <property type="entry name" value="ASKHA_NBD_TobZ_N"/>
    <property type="match status" value="1"/>
</dbReference>
<dbReference type="InterPro" id="IPR003696">
    <property type="entry name" value="Carbtransf_dom"/>
</dbReference>
<dbReference type="InterPro" id="IPR051338">
    <property type="entry name" value="NodU/CmcH_Carbamoyltrnsfr"/>
</dbReference>
<dbReference type="PANTHER" id="PTHR34847">
    <property type="entry name" value="NODULATION PROTEIN U"/>
    <property type="match status" value="1"/>
</dbReference>
<keyword evidence="4" id="KW-0808">Transferase</keyword>
<dbReference type="InterPro" id="IPR038152">
    <property type="entry name" value="Carbam_trans_C_sf"/>
</dbReference>
<dbReference type="Pfam" id="PF16861">
    <property type="entry name" value="Carbam_trans_C"/>
    <property type="match status" value="1"/>
</dbReference>
<dbReference type="InterPro" id="IPR043129">
    <property type="entry name" value="ATPase_NBD"/>
</dbReference>
<dbReference type="AlphaFoldDB" id="A0A2M9CS19"/>
<organism evidence="4 5">
    <name type="scientific">Thermoflavifilum aggregans</name>
    <dbReference type="NCBI Taxonomy" id="454188"/>
    <lineage>
        <taxon>Bacteria</taxon>
        <taxon>Pseudomonadati</taxon>
        <taxon>Bacteroidota</taxon>
        <taxon>Chitinophagia</taxon>
        <taxon>Chitinophagales</taxon>
        <taxon>Chitinophagaceae</taxon>
        <taxon>Thermoflavifilum</taxon>
    </lineage>
</organism>
<sequence length="584" mass="66224">MYILGINAYHGDAAACLLRDGILLNAVEEERFRRIKHWAGFPEEAIRFCLRDAGISVQDVDYITIGRNPSAHLLKKLIGSVYRLPNSRFMADRLQNLQQVVSVKSHIAHMFGLSEVQLRPQFRHIEHHRSHLASAFFPSPFEEAALISIDGFGDYTSVMMGVGRGREIRILQSITYPHSLGIFYTAFTQFLGFHHYGDEYKVMGLAPYGEPRLMAVLRKVIEPVAHGKFMLHTKYFGHTRVGVRMTWNGGAPALGCLYTDALVQLLAPYGKPRRPDEPITTFHQDLAASVQCMTEDIILHMLHELYRRTHIKNLCVAGGVAQNSVAMGKMRLRTDFENIYLPPAAYDAGTALGSALWCYHQQLQQHDRAYIRSASLGPAYSDDLIEKLLVEKQVPYCRLEDKDQMIALTARLLADGKVVGWFQGRTEFGPRALGNRSVLVHPGRPDAKDLLNSKIKRRESFRPFAPSILKEYVAEYFEQDDDVFFMEKVFRIKSGKRAQIPAVTHVDGTGRLQTVHRDVSPLYYALIDSFRKITGLPVLLNTSFNENEPIVNTPAQALDCFLRTEMDVLVMGNCVVFRENLQRR</sequence>
<evidence type="ECO:0000256" key="1">
    <source>
        <dbReference type="ARBA" id="ARBA00006129"/>
    </source>
</evidence>
<protein>
    <submittedName>
        <fullName evidence="4">Carbamoyltransferase</fullName>
    </submittedName>
</protein>
<dbReference type="GO" id="GO:0016740">
    <property type="term" value="F:transferase activity"/>
    <property type="evidence" value="ECO:0007669"/>
    <property type="project" value="UniProtKB-KW"/>
</dbReference>
<dbReference type="PANTHER" id="PTHR34847:SF1">
    <property type="entry name" value="NODULATION PROTEIN U"/>
    <property type="match status" value="1"/>
</dbReference>
<comment type="caution">
    <text evidence="4">The sequence shown here is derived from an EMBL/GenBank/DDBJ whole genome shotgun (WGS) entry which is preliminary data.</text>
</comment>
<accession>A0A2M9CS19</accession>
<gene>
    <name evidence="4" type="ORF">BXY57_0251</name>
</gene>
<evidence type="ECO:0000259" key="3">
    <source>
        <dbReference type="Pfam" id="PF16861"/>
    </source>
</evidence>
<reference evidence="4 5" key="1">
    <citation type="submission" date="2017-11" db="EMBL/GenBank/DDBJ databases">
        <title>Genomic Encyclopedia of Archaeal and Bacterial Type Strains, Phase II (KMG-II): From Individual Species to Whole Genera.</title>
        <authorList>
            <person name="Goeker M."/>
        </authorList>
    </citation>
    <scope>NUCLEOTIDE SEQUENCE [LARGE SCALE GENOMIC DNA]</scope>
    <source>
        <strain evidence="4 5">DSM 27268</strain>
    </source>
</reference>
<dbReference type="Proteomes" id="UP000230000">
    <property type="component" value="Unassembled WGS sequence"/>
</dbReference>
<evidence type="ECO:0000259" key="2">
    <source>
        <dbReference type="Pfam" id="PF02543"/>
    </source>
</evidence>
<dbReference type="EMBL" id="PGFG01000001">
    <property type="protein sequence ID" value="PJJ74689.1"/>
    <property type="molecule type" value="Genomic_DNA"/>
</dbReference>
<dbReference type="Gene3D" id="3.90.870.20">
    <property type="entry name" value="Carbamoyltransferase, C-terminal domain"/>
    <property type="match status" value="1"/>
</dbReference>
<evidence type="ECO:0000313" key="5">
    <source>
        <dbReference type="Proteomes" id="UP000230000"/>
    </source>
</evidence>
<name>A0A2M9CS19_9BACT</name>
<comment type="similarity">
    <text evidence="1">Belongs to the NodU/CmcH family.</text>
</comment>
<dbReference type="InterPro" id="IPR031730">
    <property type="entry name" value="Carbam_trans_C"/>
</dbReference>
<dbReference type="OrthoDB" id="9780777at2"/>
<feature type="domain" description="Carbamoyltransferase" evidence="2">
    <location>
        <begin position="3"/>
        <end position="356"/>
    </location>
</feature>